<dbReference type="InterPro" id="IPR006131">
    <property type="entry name" value="Asp_carbamoyltransf_Asp/Orn-bd"/>
</dbReference>
<dbReference type="GO" id="GO:0016597">
    <property type="term" value="F:amino acid binding"/>
    <property type="evidence" value="ECO:0007669"/>
    <property type="project" value="InterPro"/>
</dbReference>
<dbReference type="InterPro" id="IPR006130">
    <property type="entry name" value="Asp/Orn_carbamoylTrfase"/>
</dbReference>
<evidence type="ECO:0000313" key="14">
    <source>
        <dbReference type="Proteomes" id="UP000215145"/>
    </source>
</evidence>
<feature type="domain" description="Aspartate/ornithine carbamoyltransferase carbamoyl-P binding" evidence="12">
    <location>
        <begin position="22"/>
        <end position="161"/>
    </location>
</feature>
<keyword evidence="8 10" id="KW-0808">Transferase</keyword>
<dbReference type="EMBL" id="NMUQ01000002">
    <property type="protein sequence ID" value="OXM15075.1"/>
    <property type="molecule type" value="Genomic_DNA"/>
</dbReference>
<evidence type="ECO:0000256" key="8">
    <source>
        <dbReference type="ARBA" id="ARBA00022679"/>
    </source>
</evidence>
<dbReference type="Pfam" id="PF00185">
    <property type="entry name" value="OTCace"/>
    <property type="match status" value="1"/>
</dbReference>
<organism evidence="13 14">
    <name type="scientific">Paenibacillus herberti</name>
    <dbReference type="NCBI Taxonomy" id="1619309"/>
    <lineage>
        <taxon>Bacteria</taxon>
        <taxon>Bacillati</taxon>
        <taxon>Bacillota</taxon>
        <taxon>Bacilli</taxon>
        <taxon>Bacillales</taxon>
        <taxon>Paenibacillaceae</taxon>
        <taxon>Paenibacillus</taxon>
    </lineage>
</organism>
<dbReference type="InterPro" id="IPR002292">
    <property type="entry name" value="Orn/put_carbamltrans"/>
</dbReference>
<evidence type="ECO:0000256" key="9">
    <source>
        <dbReference type="ARBA" id="ARBA00048772"/>
    </source>
</evidence>
<evidence type="ECO:0000256" key="6">
    <source>
        <dbReference type="ARBA" id="ARBA00016634"/>
    </source>
</evidence>
<feature type="domain" description="Aspartate/ornithine carbamoyltransferase Asp/Orn-binding" evidence="11">
    <location>
        <begin position="168"/>
        <end position="322"/>
    </location>
</feature>
<dbReference type="InterPro" id="IPR006132">
    <property type="entry name" value="Asp/Orn_carbamoyltranf_P-bd"/>
</dbReference>
<proteinExistence type="inferred from homology"/>
<dbReference type="Pfam" id="PF02729">
    <property type="entry name" value="OTCace_N"/>
    <property type="match status" value="1"/>
</dbReference>
<keyword evidence="7 10" id="KW-0963">Cytoplasm</keyword>
<dbReference type="GO" id="GO:0005737">
    <property type="term" value="C:cytoplasm"/>
    <property type="evidence" value="ECO:0007669"/>
    <property type="project" value="UniProtKB-SubCell"/>
</dbReference>
<evidence type="ECO:0000256" key="5">
    <source>
        <dbReference type="ARBA" id="ARBA00013007"/>
    </source>
</evidence>
<dbReference type="PANTHER" id="PTHR45753">
    <property type="entry name" value="ORNITHINE CARBAMOYLTRANSFERASE, MITOCHONDRIAL"/>
    <property type="match status" value="1"/>
</dbReference>
<dbReference type="FunFam" id="3.40.50.1370:FF:000016">
    <property type="entry name" value="Ornithine carbamoyltransferase"/>
    <property type="match status" value="1"/>
</dbReference>
<feature type="binding site" evidence="10">
    <location>
        <position position="98"/>
    </location>
    <ligand>
        <name>carbamoyl phosphate</name>
        <dbReference type="ChEBI" id="CHEBI:58228"/>
    </ligand>
</feature>
<dbReference type="PRINTS" id="PR00100">
    <property type="entry name" value="AOTCASE"/>
</dbReference>
<evidence type="ECO:0000256" key="1">
    <source>
        <dbReference type="ARBA" id="ARBA00003822"/>
    </source>
</evidence>
<sequence length="324" mass="35486">MQETSILTGAASEELAASLKGRDFLALADYTPQELCYLIDLAIELKRRQKSGEVYHPLKGKTLGMIFEKSSTRTRVSFEVGMYQLGGHALFLSGNELQIGRGEPILDTAQVISRYLDGIMIRTFAHRTVIDLARGATIPVINGLTDSEHPCQVMADYQTALEHKGKLEGLKVAYIGDGNNMAHSLLMGAAKLGMHMSVATPEGYEPDAGIVSQTKAVASETGSQIMVCRDPREAIEGADIVYTDVWASMGQEAEQKERIKAFAAYQVNEELVKHAKSDYLFMHCLPAHRGEEVSEGVIDGKHSIVFDEAENRLHAQKAIMAALM</sequence>
<dbReference type="NCBIfam" id="NF001986">
    <property type="entry name" value="PRK00779.1"/>
    <property type="match status" value="1"/>
</dbReference>
<feature type="binding site" evidence="10">
    <location>
        <begin position="71"/>
        <end position="74"/>
    </location>
    <ligand>
        <name>carbamoyl phosphate</name>
        <dbReference type="ChEBI" id="CHEBI:58228"/>
    </ligand>
</feature>
<dbReference type="Proteomes" id="UP000215145">
    <property type="component" value="Unassembled WGS sequence"/>
</dbReference>
<keyword evidence="14" id="KW-1185">Reference proteome</keyword>
<evidence type="ECO:0000313" key="13">
    <source>
        <dbReference type="EMBL" id="OXM15075.1"/>
    </source>
</evidence>
<evidence type="ECO:0000259" key="12">
    <source>
        <dbReference type="Pfam" id="PF02729"/>
    </source>
</evidence>
<feature type="binding site" evidence="10">
    <location>
        <begin position="248"/>
        <end position="249"/>
    </location>
    <ligand>
        <name>L-ornithine</name>
        <dbReference type="ChEBI" id="CHEBI:46911"/>
    </ligand>
</feature>
<dbReference type="SUPFAM" id="SSF53671">
    <property type="entry name" value="Aspartate/ornithine carbamoyltransferase"/>
    <property type="match status" value="1"/>
</dbReference>
<dbReference type="PRINTS" id="PR00102">
    <property type="entry name" value="OTCASE"/>
</dbReference>
<dbReference type="HAMAP" id="MF_01109">
    <property type="entry name" value="OTCase"/>
    <property type="match status" value="1"/>
</dbReference>
<dbReference type="InterPro" id="IPR036901">
    <property type="entry name" value="Asp/Orn_carbamoylTrfase_sf"/>
</dbReference>
<dbReference type="Gene3D" id="3.40.50.1370">
    <property type="entry name" value="Aspartate/ornithine carbamoyltransferase"/>
    <property type="match status" value="2"/>
</dbReference>
<dbReference type="InterPro" id="IPR024904">
    <property type="entry name" value="OTCase_ArgI"/>
</dbReference>
<comment type="subcellular location">
    <subcellularLocation>
        <location evidence="2 10">Cytoplasm</location>
    </subcellularLocation>
</comment>
<evidence type="ECO:0000256" key="4">
    <source>
        <dbReference type="ARBA" id="ARBA00007805"/>
    </source>
</evidence>
<reference evidence="13 14" key="1">
    <citation type="submission" date="2017-07" db="EMBL/GenBank/DDBJ databases">
        <title>Paenibacillus herberti R33 genome sequencing and assembly.</title>
        <authorList>
            <person name="Su W."/>
        </authorList>
    </citation>
    <scope>NUCLEOTIDE SEQUENCE [LARGE SCALE GENOMIC DNA]</scope>
    <source>
        <strain evidence="13 14">R33</strain>
    </source>
</reference>
<feature type="binding site" evidence="10">
    <location>
        <begin position="284"/>
        <end position="285"/>
    </location>
    <ligand>
        <name>carbamoyl phosphate</name>
        <dbReference type="ChEBI" id="CHEBI:58228"/>
    </ligand>
</feature>
<protein>
    <recommendedName>
        <fullName evidence="6 10">Ornithine carbamoyltransferase</fullName>
        <shortName evidence="10">OTCase</shortName>
        <ecNumber evidence="5 10">2.1.3.3</ecNumber>
    </recommendedName>
</protein>
<name>A0A229NZF8_9BACL</name>
<dbReference type="GO" id="GO:0004585">
    <property type="term" value="F:ornithine carbamoyltransferase activity"/>
    <property type="evidence" value="ECO:0007669"/>
    <property type="project" value="UniProtKB-UniRule"/>
</dbReference>
<evidence type="ECO:0000256" key="2">
    <source>
        <dbReference type="ARBA" id="ARBA00004496"/>
    </source>
</evidence>
<dbReference type="GO" id="GO:0019240">
    <property type="term" value="P:citrulline biosynthetic process"/>
    <property type="evidence" value="ECO:0007669"/>
    <property type="project" value="TreeGrafter"/>
</dbReference>
<evidence type="ECO:0000256" key="10">
    <source>
        <dbReference type="HAMAP-Rule" id="MF_01109"/>
    </source>
</evidence>
<comment type="similarity">
    <text evidence="4 10">Belongs to the aspartate/ornithine carbamoyltransferase superfamily. OTCase family.</text>
</comment>
<accession>A0A229NZF8</accession>
<evidence type="ECO:0000256" key="3">
    <source>
        <dbReference type="ARBA" id="ARBA00004975"/>
    </source>
</evidence>
<dbReference type="OrthoDB" id="9802587at2"/>
<comment type="pathway">
    <text evidence="3">Amino-acid biosynthesis; L-arginine biosynthesis; L-arginine from L-ornithine and carbamoyl phosphate: step 1/3.</text>
</comment>
<dbReference type="FunFam" id="3.40.50.1370:FF:000008">
    <property type="entry name" value="Ornithine carbamoyltransferase"/>
    <property type="match status" value="1"/>
</dbReference>
<dbReference type="PANTHER" id="PTHR45753:SF3">
    <property type="entry name" value="ORNITHINE TRANSCARBAMYLASE, MITOCHONDRIAL"/>
    <property type="match status" value="1"/>
</dbReference>
<dbReference type="NCBIfam" id="TIGR00658">
    <property type="entry name" value="orni_carb_tr"/>
    <property type="match status" value="1"/>
</dbReference>
<dbReference type="GO" id="GO:0042450">
    <property type="term" value="P:L-arginine biosynthetic process via ornithine"/>
    <property type="evidence" value="ECO:0007669"/>
    <property type="project" value="UniProtKB-UniRule"/>
</dbReference>
<dbReference type="PROSITE" id="PS00097">
    <property type="entry name" value="CARBAMOYLTRANSFERASE"/>
    <property type="match status" value="1"/>
</dbReference>
<feature type="binding site" evidence="10">
    <location>
        <position position="244"/>
    </location>
    <ligand>
        <name>L-ornithine</name>
        <dbReference type="ChEBI" id="CHEBI:46911"/>
    </ligand>
</feature>
<comment type="caution">
    <text evidence="13">The sequence shown here is derived from an EMBL/GenBank/DDBJ whole genome shotgun (WGS) entry which is preliminary data.</text>
</comment>
<dbReference type="AlphaFoldDB" id="A0A229NZF8"/>
<evidence type="ECO:0000259" key="11">
    <source>
        <dbReference type="Pfam" id="PF00185"/>
    </source>
</evidence>
<feature type="binding site" evidence="10">
    <location>
        <begin position="149"/>
        <end position="152"/>
    </location>
    <ligand>
        <name>carbamoyl phosphate</name>
        <dbReference type="ChEBI" id="CHEBI:58228"/>
    </ligand>
</feature>
<feature type="binding site" evidence="10">
    <location>
        <position position="180"/>
    </location>
    <ligand>
        <name>L-ornithine</name>
        <dbReference type="ChEBI" id="CHEBI:46911"/>
    </ligand>
</feature>
<dbReference type="EC" id="2.1.3.3" evidence="5 10"/>
<feature type="binding site" evidence="10">
    <location>
        <position position="312"/>
    </location>
    <ligand>
        <name>carbamoyl phosphate</name>
        <dbReference type="ChEBI" id="CHEBI:58228"/>
    </ligand>
</feature>
<comment type="function">
    <text evidence="1">Reversibly catalyzes the transfer of the carbamoyl group from carbamoyl phosphate (CP) to the N(epsilon) atom of ornithine (ORN) to produce L-citrulline.</text>
</comment>
<evidence type="ECO:0000256" key="7">
    <source>
        <dbReference type="ARBA" id="ARBA00022490"/>
    </source>
</evidence>
<feature type="binding site" evidence="10">
    <location>
        <position position="122"/>
    </location>
    <ligand>
        <name>carbamoyl phosphate</name>
        <dbReference type="ChEBI" id="CHEBI:58228"/>
    </ligand>
</feature>
<comment type="catalytic activity">
    <reaction evidence="9 10">
        <text>carbamoyl phosphate + L-ornithine = L-citrulline + phosphate + H(+)</text>
        <dbReference type="Rhea" id="RHEA:19513"/>
        <dbReference type="ChEBI" id="CHEBI:15378"/>
        <dbReference type="ChEBI" id="CHEBI:43474"/>
        <dbReference type="ChEBI" id="CHEBI:46911"/>
        <dbReference type="ChEBI" id="CHEBI:57743"/>
        <dbReference type="ChEBI" id="CHEBI:58228"/>
        <dbReference type="EC" id="2.1.3.3"/>
    </reaction>
</comment>
<gene>
    <name evidence="13" type="primary">argF</name>
    <name evidence="13" type="ORF">CGZ75_14090</name>
</gene>